<evidence type="ECO:0000259" key="6">
    <source>
        <dbReference type="Pfam" id="PF00892"/>
    </source>
</evidence>
<comment type="caution">
    <text evidence="7">The sequence shown here is derived from an EMBL/GenBank/DDBJ whole genome shotgun (WGS) entry which is preliminary data.</text>
</comment>
<feature type="transmembrane region" description="Helical" evidence="5">
    <location>
        <begin position="12"/>
        <end position="32"/>
    </location>
</feature>
<feature type="transmembrane region" description="Helical" evidence="5">
    <location>
        <begin position="187"/>
        <end position="207"/>
    </location>
</feature>
<dbReference type="PANTHER" id="PTHR32322">
    <property type="entry name" value="INNER MEMBRANE TRANSPORTER"/>
    <property type="match status" value="1"/>
</dbReference>
<protein>
    <submittedName>
        <fullName evidence="7">DMT family transporter</fullName>
    </submittedName>
</protein>
<keyword evidence="4 5" id="KW-0472">Membrane</keyword>
<dbReference type="RefSeq" id="WP_213888438.1">
    <property type="nucleotide sequence ID" value="NZ_JAGFNU010000003.1"/>
</dbReference>
<feature type="domain" description="EamA" evidence="6">
    <location>
        <begin position="159"/>
        <end position="290"/>
    </location>
</feature>
<feature type="transmembrane region" description="Helical" evidence="5">
    <location>
        <begin position="275"/>
        <end position="291"/>
    </location>
</feature>
<keyword evidence="2 5" id="KW-0812">Transmembrane</keyword>
<dbReference type="Pfam" id="PF00892">
    <property type="entry name" value="EamA"/>
    <property type="match status" value="2"/>
</dbReference>
<evidence type="ECO:0000256" key="1">
    <source>
        <dbReference type="ARBA" id="ARBA00004141"/>
    </source>
</evidence>
<gene>
    <name evidence="7" type="ORF">ACFFUT_17205</name>
</gene>
<organism evidence="7 8">
    <name type="scientific">Pseudohalocynthiibacter aestuariivivens</name>
    <dbReference type="NCBI Taxonomy" id="1591409"/>
    <lineage>
        <taxon>Bacteria</taxon>
        <taxon>Pseudomonadati</taxon>
        <taxon>Pseudomonadota</taxon>
        <taxon>Alphaproteobacteria</taxon>
        <taxon>Rhodobacterales</taxon>
        <taxon>Paracoccaceae</taxon>
        <taxon>Pseudohalocynthiibacter</taxon>
    </lineage>
</organism>
<dbReference type="Proteomes" id="UP001589683">
    <property type="component" value="Unassembled WGS sequence"/>
</dbReference>
<evidence type="ECO:0000256" key="2">
    <source>
        <dbReference type="ARBA" id="ARBA00022692"/>
    </source>
</evidence>
<reference evidence="7 8" key="1">
    <citation type="submission" date="2024-09" db="EMBL/GenBank/DDBJ databases">
        <authorList>
            <person name="Sun Q."/>
            <person name="Mori K."/>
        </authorList>
    </citation>
    <scope>NUCLEOTIDE SEQUENCE [LARGE SCALE GENOMIC DNA]</scope>
    <source>
        <strain evidence="7 8">CECT 8726</strain>
    </source>
</reference>
<evidence type="ECO:0000256" key="3">
    <source>
        <dbReference type="ARBA" id="ARBA00022989"/>
    </source>
</evidence>
<dbReference type="InterPro" id="IPR037185">
    <property type="entry name" value="EmrE-like"/>
</dbReference>
<feature type="domain" description="EamA" evidence="6">
    <location>
        <begin position="16"/>
        <end position="142"/>
    </location>
</feature>
<feature type="transmembrane region" description="Helical" evidence="5">
    <location>
        <begin position="156"/>
        <end position="175"/>
    </location>
</feature>
<comment type="subcellular location">
    <subcellularLocation>
        <location evidence="1">Membrane</location>
        <topology evidence="1">Multi-pass membrane protein</topology>
    </subcellularLocation>
</comment>
<evidence type="ECO:0000313" key="8">
    <source>
        <dbReference type="Proteomes" id="UP001589683"/>
    </source>
</evidence>
<feature type="transmembrane region" description="Helical" evidence="5">
    <location>
        <begin position="132"/>
        <end position="150"/>
    </location>
</feature>
<evidence type="ECO:0000256" key="4">
    <source>
        <dbReference type="ARBA" id="ARBA00023136"/>
    </source>
</evidence>
<dbReference type="SUPFAM" id="SSF103481">
    <property type="entry name" value="Multidrug resistance efflux transporter EmrE"/>
    <property type="match status" value="2"/>
</dbReference>
<keyword evidence="8" id="KW-1185">Reference proteome</keyword>
<proteinExistence type="predicted"/>
<dbReference type="PANTHER" id="PTHR32322:SF9">
    <property type="entry name" value="AMINO-ACID METABOLITE EFFLUX PUMP-RELATED"/>
    <property type="match status" value="1"/>
</dbReference>
<dbReference type="InterPro" id="IPR050638">
    <property type="entry name" value="AA-Vitamin_Transporters"/>
</dbReference>
<evidence type="ECO:0000313" key="7">
    <source>
        <dbReference type="EMBL" id="MFB9233534.1"/>
    </source>
</evidence>
<feature type="transmembrane region" description="Helical" evidence="5">
    <location>
        <begin position="213"/>
        <end position="238"/>
    </location>
</feature>
<dbReference type="InterPro" id="IPR000620">
    <property type="entry name" value="EamA_dom"/>
</dbReference>
<sequence>MVQQQDIPTRAWMELCLLGLIWGGSFLAIAITLREVGFVTSVAHRVFWAAILLWGWVAYRGLPIPHSPRLWLSFLVMGILNNVLPFSLMAWGQLHIESGLTAVFNAATAIFGALVATVIFPDEKLTVRKTMGIVVGFAGVATAIGLESFRNFDIRSLAQLAVIGGTISYAFASVWARIRLSGLAPEVAAAGMLTGSSVVMVPAAFIIDGVPSFAVSSSTLLAIGYYVFFATAGAYLLYYRILALAGASNTMLVTLLVPPVSIVLGAIVLSESLSTNVYLGLFMLLSGLLILDGRLFRRFRRAKTEGTK</sequence>
<accession>A0ABV5JJ99</accession>
<keyword evidence="3 5" id="KW-1133">Transmembrane helix</keyword>
<name>A0ABV5JJ99_9RHOB</name>
<evidence type="ECO:0000256" key="5">
    <source>
        <dbReference type="SAM" id="Phobius"/>
    </source>
</evidence>
<feature type="transmembrane region" description="Helical" evidence="5">
    <location>
        <begin position="250"/>
        <end position="269"/>
    </location>
</feature>
<dbReference type="EMBL" id="JBHMEA010000049">
    <property type="protein sequence ID" value="MFB9233534.1"/>
    <property type="molecule type" value="Genomic_DNA"/>
</dbReference>
<feature type="transmembrane region" description="Helical" evidence="5">
    <location>
        <begin position="38"/>
        <end position="59"/>
    </location>
</feature>
<feature type="transmembrane region" description="Helical" evidence="5">
    <location>
        <begin position="71"/>
        <end position="94"/>
    </location>
</feature>
<feature type="transmembrane region" description="Helical" evidence="5">
    <location>
        <begin position="100"/>
        <end position="120"/>
    </location>
</feature>